<proteinExistence type="predicted"/>
<dbReference type="EMBL" id="FTLG01000089">
    <property type="protein sequence ID" value="SIP73217.1"/>
    <property type="molecule type" value="Genomic_DNA"/>
</dbReference>
<feature type="region of interest" description="Disordered" evidence="1">
    <location>
        <begin position="128"/>
        <end position="168"/>
    </location>
</feature>
<protein>
    <submittedName>
        <fullName evidence="3">Uncharacterized protein</fullName>
    </submittedName>
</protein>
<gene>
    <name evidence="2" type="ORF">Xinn_01988</name>
    <name evidence="3" type="ORF">XIS1_1790023</name>
</gene>
<dbReference type="Proteomes" id="UP000196435">
    <property type="component" value="Unassembled WGS sequence"/>
</dbReference>
<dbReference type="EMBL" id="NIBU01000019">
    <property type="protein sequence ID" value="PHM35918.1"/>
    <property type="molecule type" value="Genomic_DNA"/>
</dbReference>
<dbReference type="RefSeq" id="WP_086956686.1">
    <property type="nucleotide sequence ID" value="NZ_CAWNQC010000101.1"/>
</dbReference>
<dbReference type="AlphaFoldDB" id="A0A1N6MWS0"/>
<evidence type="ECO:0000313" key="3">
    <source>
        <dbReference type="EMBL" id="SIP73217.1"/>
    </source>
</evidence>
<organism evidence="3 4">
    <name type="scientific">Xenorhabdus innexi</name>
    <dbReference type="NCBI Taxonomy" id="290109"/>
    <lineage>
        <taxon>Bacteria</taxon>
        <taxon>Pseudomonadati</taxon>
        <taxon>Pseudomonadota</taxon>
        <taxon>Gammaproteobacteria</taxon>
        <taxon>Enterobacterales</taxon>
        <taxon>Morganellaceae</taxon>
        <taxon>Xenorhabdus</taxon>
    </lineage>
</organism>
<accession>A0A1N6MWS0</accession>
<reference evidence="4" key="1">
    <citation type="submission" date="2016-12" db="EMBL/GenBank/DDBJ databases">
        <authorList>
            <person name="Gaudriault S."/>
        </authorList>
    </citation>
    <scope>NUCLEOTIDE SEQUENCE [LARGE SCALE GENOMIC DNA]</scope>
    <source>
        <strain evidence="4">HGB1681 (deposited as PTA-6826 in the American Type Culture Collection)</strain>
    </source>
</reference>
<sequence>MVYGFVPRGDSWGGSLGGYGSLGMGAGLANALGVGLNLADGFRRYQNNVYLDPMRLRSQEAGFEADYAGNKFQQGRYLSGLSTLIDRDGMSADPGPWSDPELQRQYLELHRQLTQSDQPMGLQMRQPANQNNAPAYGSAIPGLLGTYQEPSGGMPHPFQPYVGNKPLR</sequence>
<reference evidence="3" key="2">
    <citation type="submission" date="2016-12" db="EMBL/GenBank/DDBJ databases">
        <authorList>
            <person name="Song W.-J."/>
            <person name="Kurnit D.M."/>
        </authorList>
    </citation>
    <scope>NUCLEOTIDE SEQUENCE [LARGE SCALE GENOMIC DNA]</scope>
    <source>
        <strain evidence="3">HGB1681</strain>
    </source>
</reference>
<evidence type="ECO:0000313" key="4">
    <source>
        <dbReference type="Proteomes" id="UP000196435"/>
    </source>
</evidence>
<evidence type="ECO:0000256" key="1">
    <source>
        <dbReference type="SAM" id="MobiDB-lite"/>
    </source>
</evidence>
<dbReference type="Proteomes" id="UP000224871">
    <property type="component" value="Unassembled WGS sequence"/>
</dbReference>
<name>A0A1N6MWS0_9GAMM</name>
<evidence type="ECO:0000313" key="5">
    <source>
        <dbReference type="Proteomes" id="UP000224871"/>
    </source>
</evidence>
<evidence type="ECO:0000313" key="2">
    <source>
        <dbReference type="EMBL" id="PHM35918.1"/>
    </source>
</evidence>
<keyword evidence="5" id="KW-1185">Reference proteome</keyword>
<reference evidence="2 5" key="3">
    <citation type="journal article" date="2017" name="Nat. Microbiol.">
        <title>Natural product diversity associated with the nematode symbionts Photorhabdus and Xenorhabdus.</title>
        <authorList>
            <person name="Tobias N.J."/>
            <person name="Wolff H."/>
            <person name="Djahanschiri B."/>
            <person name="Grundmann F."/>
            <person name="Kronenwerth M."/>
            <person name="Shi Y.M."/>
            <person name="Simonyi S."/>
            <person name="Grun P."/>
            <person name="Shapiro-Ilan D."/>
            <person name="Pidot S.J."/>
            <person name="Stinear T.P."/>
            <person name="Ebersberger I."/>
            <person name="Bode H.B."/>
        </authorList>
    </citation>
    <scope>NUCLEOTIDE SEQUENCE [LARGE SCALE GENOMIC DNA]</scope>
    <source>
        <strain evidence="2 5">DSM 16336</strain>
    </source>
</reference>